<dbReference type="CTD" id="8237397"/>
<dbReference type="GO" id="GO:0005615">
    <property type="term" value="C:extracellular space"/>
    <property type="evidence" value="ECO:0007669"/>
    <property type="project" value="TreeGrafter"/>
</dbReference>
<name>E0VHT1_PEDHC</name>
<dbReference type="AlphaFoldDB" id="E0VHT1"/>
<dbReference type="OrthoDB" id="8186595at2759"/>
<sequence>MYIVNGRKSFMKRVEITIIMGYPPLGIYSIDPLSIIELDIDQGSGPISIKLKFKDLKIVGFKDAKLSDIKYDIKNYKYSATAKVPKVVLKGNYGINGKVLILPITGNGTCALNLDNVVAKINIIGKEFKKDGKIFMRADQFDFKFDTTKLSMKFDNLFNGDKQLGDNMNVFLNENWNEILAELKPSIQDVFGAAFAEISNRIFTKVPYSDIFPE</sequence>
<gene>
    <name evidence="5" type="primary">8237397</name>
    <name evidence="4" type="ORF">Phum_PHUM210810</name>
</gene>
<evidence type="ECO:0000256" key="3">
    <source>
        <dbReference type="ARBA" id="ARBA00060902"/>
    </source>
</evidence>
<comment type="similarity">
    <text evidence="3">Belongs to the TO family.</text>
</comment>
<dbReference type="SMART" id="SM00700">
    <property type="entry name" value="JHBP"/>
    <property type="match status" value="1"/>
</dbReference>
<evidence type="ECO:0000313" key="5">
    <source>
        <dbReference type="EnsemblMetazoa" id="PHUM210810-PA"/>
    </source>
</evidence>
<dbReference type="GO" id="GO:0007623">
    <property type="term" value="P:circadian rhythm"/>
    <property type="evidence" value="ECO:0007669"/>
    <property type="project" value="UniProtKB-ARBA"/>
</dbReference>
<dbReference type="InterPro" id="IPR038606">
    <property type="entry name" value="To_sf"/>
</dbReference>
<protein>
    <submittedName>
        <fullName evidence="4">Protein takeout, putative</fullName>
    </submittedName>
</protein>
<keyword evidence="1" id="KW-0732">Signal</keyword>
<dbReference type="OMA" id="HGISTMK"/>
<dbReference type="GeneID" id="8237397"/>
<reference evidence="5" key="3">
    <citation type="submission" date="2021-02" db="UniProtKB">
        <authorList>
            <consortium name="EnsemblMetazoa"/>
        </authorList>
    </citation>
    <scope>IDENTIFICATION</scope>
    <source>
        <strain evidence="5">USDA</strain>
    </source>
</reference>
<dbReference type="PANTHER" id="PTHR11008:SF32">
    <property type="entry name" value="CIRCADIAN CLOCK-CONTROLLED PROTEIN DAYWAKE-RELATED"/>
    <property type="match status" value="1"/>
</dbReference>
<keyword evidence="6" id="KW-1185">Reference proteome</keyword>
<evidence type="ECO:0000256" key="2">
    <source>
        <dbReference type="ARBA" id="ARBA00023108"/>
    </source>
</evidence>
<dbReference type="PANTHER" id="PTHR11008">
    <property type="entry name" value="PROTEIN TAKEOUT-LIKE PROTEIN"/>
    <property type="match status" value="1"/>
</dbReference>
<dbReference type="InParanoid" id="E0VHT1"/>
<reference evidence="4" key="1">
    <citation type="submission" date="2007-04" db="EMBL/GenBank/DDBJ databases">
        <title>Annotation of Pediculus humanus corporis strain USDA.</title>
        <authorList>
            <person name="Kirkness E."/>
            <person name="Hannick L."/>
            <person name="Hass B."/>
            <person name="Bruggner R."/>
            <person name="Lawson D."/>
            <person name="Bidwell S."/>
            <person name="Joardar V."/>
            <person name="Caler E."/>
            <person name="Walenz B."/>
            <person name="Inman J."/>
            <person name="Schobel S."/>
            <person name="Galinsky K."/>
            <person name="Amedeo P."/>
            <person name="Strausberg R."/>
        </authorList>
    </citation>
    <scope>NUCLEOTIDE SEQUENCE</scope>
    <source>
        <strain evidence="4">USDA</strain>
    </source>
</reference>
<dbReference type="Gene3D" id="3.15.10.30">
    <property type="entry name" value="Haemolymph juvenile hormone binding protein"/>
    <property type="match status" value="1"/>
</dbReference>
<evidence type="ECO:0000313" key="4">
    <source>
        <dbReference type="EMBL" id="EEB12854.1"/>
    </source>
</evidence>
<dbReference type="VEuPathDB" id="VectorBase:PHUM210810"/>
<dbReference type="EMBL" id="DS235171">
    <property type="protein sequence ID" value="EEB12854.1"/>
    <property type="molecule type" value="Genomic_DNA"/>
</dbReference>
<dbReference type="EnsemblMetazoa" id="PHUM210810-RA">
    <property type="protein sequence ID" value="PHUM210810-PA"/>
    <property type="gene ID" value="PHUM210810"/>
</dbReference>
<dbReference type="Proteomes" id="UP000009046">
    <property type="component" value="Unassembled WGS sequence"/>
</dbReference>
<dbReference type="STRING" id="121224.E0VHT1"/>
<dbReference type="InterPro" id="IPR010562">
    <property type="entry name" value="Haemolymph_juvenile_hormone-bd"/>
</dbReference>
<dbReference type="EMBL" id="AAZO01002431">
    <property type="status" value="NOT_ANNOTATED_CDS"/>
    <property type="molecule type" value="Genomic_DNA"/>
</dbReference>
<dbReference type="FunFam" id="3.15.10.30:FF:000001">
    <property type="entry name" value="Takeout-like protein 1"/>
    <property type="match status" value="1"/>
</dbReference>
<evidence type="ECO:0000313" key="6">
    <source>
        <dbReference type="Proteomes" id="UP000009046"/>
    </source>
</evidence>
<dbReference type="eggNOG" id="ENOG502SQ21">
    <property type="taxonomic scope" value="Eukaryota"/>
</dbReference>
<reference evidence="4" key="2">
    <citation type="submission" date="2007-04" db="EMBL/GenBank/DDBJ databases">
        <title>The genome of the human body louse.</title>
        <authorList>
            <consortium name="The Human Body Louse Genome Consortium"/>
            <person name="Kirkness E."/>
            <person name="Walenz B."/>
            <person name="Hass B."/>
            <person name="Bruggner R."/>
            <person name="Strausberg R."/>
        </authorList>
    </citation>
    <scope>NUCLEOTIDE SEQUENCE</scope>
    <source>
        <strain evidence="4">USDA</strain>
    </source>
</reference>
<keyword evidence="2" id="KW-0090">Biological rhythms</keyword>
<dbReference type="HOGENOM" id="CLU_069908_0_0_1"/>
<dbReference type="RefSeq" id="XP_002425592.1">
    <property type="nucleotide sequence ID" value="XM_002425547.1"/>
</dbReference>
<dbReference type="Pfam" id="PF06585">
    <property type="entry name" value="JHBP"/>
    <property type="match status" value="1"/>
</dbReference>
<proteinExistence type="inferred from homology"/>
<dbReference type="KEGG" id="phu:Phum_PHUM210810"/>
<accession>E0VHT1</accession>
<evidence type="ECO:0000256" key="1">
    <source>
        <dbReference type="ARBA" id="ARBA00022729"/>
    </source>
</evidence>
<organism>
    <name type="scientific">Pediculus humanus subsp. corporis</name>
    <name type="common">Body louse</name>
    <dbReference type="NCBI Taxonomy" id="121224"/>
    <lineage>
        <taxon>Eukaryota</taxon>
        <taxon>Metazoa</taxon>
        <taxon>Ecdysozoa</taxon>
        <taxon>Arthropoda</taxon>
        <taxon>Hexapoda</taxon>
        <taxon>Insecta</taxon>
        <taxon>Pterygota</taxon>
        <taxon>Neoptera</taxon>
        <taxon>Paraneoptera</taxon>
        <taxon>Psocodea</taxon>
        <taxon>Troctomorpha</taxon>
        <taxon>Phthiraptera</taxon>
        <taxon>Anoplura</taxon>
        <taxon>Pediculidae</taxon>
        <taxon>Pediculus</taxon>
    </lineage>
</organism>